<name>A0AAQ4FN94_AMBAM</name>
<dbReference type="SUPFAM" id="SSF52087">
    <property type="entry name" value="CRAL/TRIO domain"/>
    <property type="match status" value="1"/>
</dbReference>
<dbReference type="InterPro" id="IPR036865">
    <property type="entry name" value="CRAL-TRIO_dom_sf"/>
</dbReference>
<dbReference type="AlphaFoldDB" id="A0AAQ4FN94"/>
<dbReference type="Pfam" id="PF03765">
    <property type="entry name" value="CRAL_TRIO_N"/>
    <property type="match status" value="1"/>
</dbReference>
<gene>
    <name evidence="2" type="ORF">V5799_021502</name>
</gene>
<comment type="caution">
    <text evidence="2">The sequence shown here is derived from an EMBL/GenBank/DDBJ whole genome shotgun (WGS) entry which is preliminary data.</text>
</comment>
<accession>A0AAQ4FN94</accession>
<dbReference type="EMBL" id="JARKHS020000538">
    <property type="protein sequence ID" value="KAK8788724.1"/>
    <property type="molecule type" value="Genomic_DNA"/>
</dbReference>
<dbReference type="Gene3D" id="3.40.525.10">
    <property type="entry name" value="CRAL-TRIO lipid binding domain"/>
    <property type="match status" value="1"/>
</dbReference>
<dbReference type="InterPro" id="IPR001251">
    <property type="entry name" value="CRAL-TRIO_dom"/>
</dbReference>
<keyword evidence="3" id="KW-1185">Reference proteome</keyword>
<sequence>MELEGEKVGPPDNESLLRDESLALLKKLLRGEDSLDCPKDEQFLLKFLRARKYDAEAAFRTIQKYFRARRDYPAVFDNFSPSGVPYDAIFREHKLLAVSSRRDPLGRAVMLVRTGSWDPSICTVDEFTKACFILVEWMLLDEDVQKCGVVFVIDHKGLGLHHMTHFTPFTIQRLVSLTQVHLFGSDLDRLQDVVPLDVIPEEGGGTFKTFDYDKLEADLLGQCEYFEEVNRYGYGKESTHC</sequence>
<dbReference type="InterPro" id="IPR011074">
    <property type="entry name" value="CRAL/TRIO_N_dom"/>
</dbReference>
<dbReference type="CDD" id="cd00170">
    <property type="entry name" value="SEC14"/>
    <property type="match status" value="1"/>
</dbReference>
<dbReference type="GO" id="GO:0016020">
    <property type="term" value="C:membrane"/>
    <property type="evidence" value="ECO:0007669"/>
    <property type="project" value="TreeGrafter"/>
</dbReference>
<dbReference type="Proteomes" id="UP001321473">
    <property type="component" value="Unassembled WGS sequence"/>
</dbReference>
<feature type="domain" description="CRAL/TRIO N-terminal" evidence="1">
    <location>
        <begin position="40"/>
        <end position="65"/>
    </location>
</feature>
<evidence type="ECO:0000313" key="2">
    <source>
        <dbReference type="EMBL" id="KAK8788724.1"/>
    </source>
</evidence>
<organism evidence="2 3">
    <name type="scientific">Amblyomma americanum</name>
    <name type="common">Lone star tick</name>
    <dbReference type="NCBI Taxonomy" id="6943"/>
    <lineage>
        <taxon>Eukaryota</taxon>
        <taxon>Metazoa</taxon>
        <taxon>Ecdysozoa</taxon>
        <taxon>Arthropoda</taxon>
        <taxon>Chelicerata</taxon>
        <taxon>Arachnida</taxon>
        <taxon>Acari</taxon>
        <taxon>Parasitiformes</taxon>
        <taxon>Ixodida</taxon>
        <taxon>Ixodoidea</taxon>
        <taxon>Ixodidae</taxon>
        <taxon>Amblyomminae</taxon>
        <taxon>Amblyomma</taxon>
    </lineage>
</organism>
<proteinExistence type="predicted"/>
<dbReference type="Gene3D" id="1.10.8.20">
    <property type="entry name" value="N-terminal domain of phosphatidylinositol transfer protein sec14p"/>
    <property type="match status" value="1"/>
</dbReference>
<dbReference type="Pfam" id="PF00650">
    <property type="entry name" value="CRAL_TRIO"/>
    <property type="match status" value="1"/>
</dbReference>
<dbReference type="PANTHER" id="PTHR10174">
    <property type="entry name" value="ALPHA-TOCOPHEROL TRANSFER PROTEIN-RELATED"/>
    <property type="match status" value="1"/>
</dbReference>
<reference evidence="2 3" key="1">
    <citation type="journal article" date="2023" name="Arcadia Sci">
        <title>De novo assembly of a long-read Amblyomma americanum tick genome.</title>
        <authorList>
            <person name="Chou S."/>
            <person name="Poskanzer K.E."/>
            <person name="Rollins M."/>
            <person name="Thuy-Boun P.S."/>
        </authorList>
    </citation>
    <scope>NUCLEOTIDE SEQUENCE [LARGE SCALE GENOMIC DNA]</scope>
    <source>
        <strain evidence="2">F_SG_1</strain>
        <tissue evidence="2">Salivary glands</tissue>
    </source>
</reference>
<protein>
    <recommendedName>
        <fullName evidence="1">CRAL/TRIO N-terminal domain-containing protein</fullName>
    </recommendedName>
</protein>
<evidence type="ECO:0000259" key="1">
    <source>
        <dbReference type="SMART" id="SM01100"/>
    </source>
</evidence>
<dbReference type="PANTHER" id="PTHR10174:SF130">
    <property type="entry name" value="ALPHA-TOCOPHEROL TRANSFER PROTEIN-LIKE"/>
    <property type="match status" value="1"/>
</dbReference>
<dbReference type="SUPFAM" id="SSF46938">
    <property type="entry name" value="CRAL/TRIO N-terminal domain"/>
    <property type="match status" value="1"/>
</dbReference>
<dbReference type="GO" id="GO:1902936">
    <property type="term" value="F:phosphatidylinositol bisphosphate binding"/>
    <property type="evidence" value="ECO:0007669"/>
    <property type="project" value="TreeGrafter"/>
</dbReference>
<dbReference type="InterPro" id="IPR036273">
    <property type="entry name" value="CRAL/TRIO_N_dom_sf"/>
</dbReference>
<evidence type="ECO:0000313" key="3">
    <source>
        <dbReference type="Proteomes" id="UP001321473"/>
    </source>
</evidence>
<dbReference type="SMART" id="SM01100">
    <property type="entry name" value="CRAL_TRIO_N"/>
    <property type="match status" value="1"/>
</dbReference>